<evidence type="ECO:0000313" key="1">
    <source>
        <dbReference type="EMBL" id="CAJ2502486.1"/>
    </source>
</evidence>
<organism evidence="1 2">
    <name type="scientific">Anthostomella pinea</name>
    <dbReference type="NCBI Taxonomy" id="933095"/>
    <lineage>
        <taxon>Eukaryota</taxon>
        <taxon>Fungi</taxon>
        <taxon>Dikarya</taxon>
        <taxon>Ascomycota</taxon>
        <taxon>Pezizomycotina</taxon>
        <taxon>Sordariomycetes</taxon>
        <taxon>Xylariomycetidae</taxon>
        <taxon>Xylariales</taxon>
        <taxon>Xylariaceae</taxon>
        <taxon>Anthostomella</taxon>
    </lineage>
</organism>
<comment type="caution">
    <text evidence="1">The sequence shown here is derived from an EMBL/GenBank/DDBJ whole genome shotgun (WGS) entry which is preliminary data.</text>
</comment>
<dbReference type="Proteomes" id="UP001295740">
    <property type="component" value="Unassembled WGS sequence"/>
</dbReference>
<accession>A0AAI8YF27</accession>
<protein>
    <submittedName>
        <fullName evidence="1">Uu.00g098800.m01.CDS01</fullName>
    </submittedName>
</protein>
<name>A0AAI8YF27_9PEZI</name>
<dbReference type="EMBL" id="CAUWAG010000004">
    <property type="protein sequence ID" value="CAJ2502486.1"/>
    <property type="molecule type" value="Genomic_DNA"/>
</dbReference>
<keyword evidence="2" id="KW-1185">Reference proteome</keyword>
<gene>
    <name evidence="1" type="ORF">KHLLAP_LOCUS2954</name>
</gene>
<dbReference type="AlphaFoldDB" id="A0AAI8YF27"/>
<evidence type="ECO:0000313" key="2">
    <source>
        <dbReference type="Proteomes" id="UP001295740"/>
    </source>
</evidence>
<sequence>MTTNSSTSKKTLYNSMKPSCFPAQEAFDFMKWYCTTGAAGDYARGDLEEPFLDLHDENALEDFGGCAARCVDLSLLAAMTHLKVRLLRDVQMLDRNVRKYSGPNNPGYEKKMEWVREDAMSDVLYSRKDILDRSDYADLVADLQNQVRGLYERMRKVNKHYWPALKQPERYAGRSPTMYSPGSPEEVIGAFRHTWYLWSESPAVLDFVKNYT</sequence>
<reference evidence="1" key="1">
    <citation type="submission" date="2023-10" db="EMBL/GenBank/DDBJ databases">
        <authorList>
            <person name="Hackl T."/>
        </authorList>
    </citation>
    <scope>NUCLEOTIDE SEQUENCE</scope>
</reference>
<proteinExistence type="predicted"/>